<proteinExistence type="predicted"/>
<dbReference type="EMBL" id="KN840443">
    <property type="protein sequence ID" value="KIP11915.1"/>
    <property type="molecule type" value="Genomic_DNA"/>
</dbReference>
<protein>
    <submittedName>
        <fullName evidence="2">Uncharacterized protein</fullName>
    </submittedName>
</protein>
<dbReference type="HOGENOM" id="CLU_065849_0_0_1"/>
<feature type="transmembrane region" description="Helical" evidence="1">
    <location>
        <begin position="7"/>
        <end position="26"/>
    </location>
</feature>
<keyword evidence="1" id="KW-1133">Transmembrane helix</keyword>
<evidence type="ECO:0000256" key="1">
    <source>
        <dbReference type="SAM" id="Phobius"/>
    </source>
</evidence>
<dbReference type="STRING" id="745531.A0A0C3SFD9"/>
<dbReference type="PANTHER" id="PTHR39470">
    <property type="entry name" value="CHROMOSOME 10, WHOLE GENOME SHOTGUN SEQUENCE"/>
    <property type="match status" value="1"/>
</dbReference>
<feature type="transmembrane region" description="Helical" evidence="1">
    <location>
        <begin position="180"/>
        <end position="198"/>
    </location>
</feature>
<keyword evidence="1" id="KW-0812">Transmembrane</keyword>
<dbReference type="PANTHER" id="PTHR39470:SF1">
    <property type="entry name" value="CHORISMATE SYNTHASE PROTEIN"/>
    <property type="match status" value="1"/>
</dbReference>
<reference evidence="2 3" key="1">
    <citation type="journal article" date="2014" name="PLoS Genet.">
        <title>Analysis of the Phlebiopsis gigantea genome, transcriptome and secretome provides insight into its pioneer colonization strategies of wood.</title>
        <authorList>
            <person name="Hori C."/>
            <person name="Ishida T."/>
            <person name="Igarashi K."/>
            <person name="Samejima M."/>
            <person name="Suzuki H."/>
            <person name="Master E."/>
            <person name="Ferreira P."/>
            <person name="Ruiz-Duenas F.J."/>
            <person name="Held B."/>
            <person name="Canessa P."/>
            <person name="Larrondo L.F."/>
            <person name="Schmoll M."/>
            <person name="Druzhinina I.S."/>
            <person name="Kubicek C.P."/>
            <person name="Gaskell J.A."/>
            <person name="Kersten P."/>
            <person name="St John F."/>
            <person name="Glasner J."/>
            <person name="Sabat G."/>
            <person name="Splinter BonDurant S."/>
            <person name="Syed K."/>
            <person name="Yadav J."/>
            <person name="Mgbeahuruike A.C."/>
            <person name="Kovalchuk A."/>
            <person name="Asiegbu F.O."/>
            <person name="Lackner G."/>
            <person name="Hoffmeister D."/>
            <person name="Rencoret J."/>
            <person name="Gutierrez A."/>
            <person name="Sun H."/>
            <person name="Lindquist E."/>
            <person name="Barry K."/>
            <person name="Riley R."/>
            <person name="Grigoriev I.V."/>
            <person name="Henrissat B."/>
            <person name="Kues U."/>
            <person name="Berka R.M."/>
            <person name="Martinez A.T."/>
            <person name="Covert S.F."/>
            <person name="Blanchette R.A."/>
            <person name="Cullen D."/>
        </authorList>
    </citation>
    <scope>NUCLEOTIDE SEQUENCE [LARGE SCALE GENOMIC DNA]</scope>
    <source>
        <strain evidence="2 3">11061_1 CR5-6</strain>
    </source>
</reference>
<evidence type="ECO:0000313" key="3">
    <source>
        <dbReference type="Proteomes" id="UP000053257"/>
    </source>
</evidence>
<sequence length="352" mass="39638">MPIITPSLDLFVFSSLIAVLPSWYILRRSHRPKVSLRGTNPVASRPPYERVLTLLVHLHTLYVVYLLVVHWPPNLFSRLSLPITTPSDRIRSVLLDTADLGRDAPLPRPLEELLTKLGNAEVRVSYVRFGQTVIQDCVHCKTSDQYALFAAPGPALQYIREAIFVGLLTSEYSGRSRWRTFSIVGLVAAFFGEAWWTVSAPVDIPRDGTSPTMVHDNLYLFRHLLFILLPIVLSLLPASPILAPITPIAIDTKNVLNNLSKRIQLLKFLGPAIMRDEKLHEASDAAWRKNKRVGEWVREDRGVWNVASQFILAGKRPQEVKDGETALREKIQETVREMMKAAEPPVPAVPLP</sequence>
<keyword evidence="1" id="KW-0472">Membrane</keyword>
<evidence type="ECO:0000313" key="2">
    <source>
        <dbReference type="EMBL" id="KIP11915.1"/>
    </source>
</evidence>
<organism evidence="2 3">
    <name type="scientific">Phlebiopsis gigantea (strain 11061_1 CR5-6)</name>
    <name type="common">White-rot fungus</name>
    <name type="synonym">Peniophora gigantea</name>
    <dbReference type="NCBI Taxonomy" id="745531"/>
    <lineage>
        <taxon>Eukaryota</taxon>
        <taxon>Fungi</taxon>
        <taxon>Dikarya</taxon>
        <taxon>Basidiomycota</taxon>
        <taxon>Agaricomycotina</taxon>
        <taxon>Agaricomycetes</taxon>
        <taxon>Polyporales</taxon>
        <taxon>Phanerochaetaceae</taxon>
        <taxon>Phlebiopsis</taxon>
    </lineage>
</organism>
<dbReference type="OrthoDB" id="4218123at2759"/>
<accession>A0A0C3SFD9</accession>
<name>A0A0C3SFD9_PHLG1</name>
<gene>
    <name evidence="2" type="ORF">PHLGIDRAFT_124567</name>
</gene>
<dbReference type="AlphaFoldDB" id="A0A0C3SFD9"/>
<feature type="transmembrane region" description="Helical" evidence="1">
    <location>
        <begin position="218"/>
        <end position="236"/>
    </location>
</feature>
<keyword evidence="3" id="KW-1185">Reference proteome</keyword>
<dbReference type="Proteomes" id="UP000053257">
    <property type="component" value="Unassembled WGS sequence"/>
</dbReference>